<name>A0A1F8B5T4_9BACT</name>
<organism evidence="1 2">
    <name type="scientific">Candidatus Woesebacteria bacterium RIFCSPLOWO2_01_FULL_39_10b</name>
    <dbReference type="NCBI Taxonomy" id="1802517"/>
    <lineage>
        <taxon>Bacteria</taxon>
        <taxon>Candidatus Woeseibacteriota</taxon>
    </lineage>
</organism>
<evidence type="ECO:0000313" key="2">
    <source>
        <dbReference type="Proteomes" id="UP000176404"/>
    </source>
</evidence>
<comment type="caution">
    <text evidence="1">The sequence shown here is derived from an EMBL/GenBank/DDBJ whole genome shotgun (WGS) entry which is preliminary data.</text>
</comment>
<accession>A0A1F8B5T4</accession>
<evidence type="ECO:0000313" key="1">
    <source>
        <dbReference type="EMBL" id="OGM59402.1"/>
    </source>
</evidence>
<proteinExistence type="predicted"/>
<sequence>MAEIKFSEGREGHYFDLLSKKVWQKAISQPQKQTLMEVGEADVIPFIQKVLKQMHELEREAEKPLLERIGQEDAAISAIWCPSAPGTWSRPWKKDRYERIPYTKWWDRSQVIASIKLSIAIGRLKAGFPVSGRLSRESQKEALDLSPPIIYNGRPDENEALRHAIGRGGYQAELLQQLVHLIDTDRGNKYNSLDQVRSFSLPNEQVMPGDRIGIVIRPGQTVRLMHFFGNPANLFPQGVVVKLFTLGTGFEGLPHHHIQEACGILYYRFTTGDAAEEPYPYEY</sequence>
<dbReference type="STRING" id="1802517.A2892_03560"/>
<dbReference type="EMBL" id="MGHD01000020">
    <property type="protein sequence ID" value="OGM59402.1"/>
    <property type="molecule type" value="Genomic_DNA"/>
</dbReference>
<reference evidence="1 2" key="1">
    <citation type="journal article" date="2016" name="Nat. Commun.">
        <title>Thousands of microbial genomes shed light on interconnected biogeochemical processes in an aquifer system.</title>
        <authorList>
            <person name="Anantharaman K."/>
            <person name="Brown C.T."/>
            <person name="Hug L.A."/>
            <person name="Sharon I."/>
            <person name="Castelle C.J."/>
            <person name="Probst A.J."/>
            <person name="Thomas B.C."/>
            <person name="Singh A."/>
            <person name="Wilkins M.J."/>
            <person name="Karaoz U."/>
            <person name="Brodie E.L."/>
            <person name="Williams K.H."/>
            <person name="Hubbard S.S."/>
            <person name="Banfield J.F."/>
        </authorList>
    </citation>
    <scope>NUCLEOTIDE SEQUENCE [LARGE SCALE GENOMIC DNA]</scope>
</reference>
<dbReference type="Proteomes" id="UP000176404">
    <property type="component" value="Unassembled WGS sequence"/>
</dbReference>
<dbReference type="AlphaFoldDB" id="A0A1F8B5T4"/>
<gene>
    <name evidence="1" type="ORF">A2892_03560</name>
</gene>
<protein>
    <submittedName>
        <fullName evidence="1">Uncharacterized protein</fullName>
    </submittedName>
</protein>